<keyword evidence="1" id="KW-0472">Membrane</keyword>
<comment type="caution">
    <text evidence="4">The sequence shown here is derived from an EMBL/GenBank/DDBJ whole genome shotgun (WGS) entry which is preliminary data.</text>
</comment>
<evidence type="ECO:0000259" key="2">
    <source>
        <dbReference type="PROSITE" id="PS00022"/>
    </source>
</evidence>
<keyword evidence="1" id="KW-0812">Transmembrane</keyword>
<evidence type="ECO:0000256" key="1">
    <source>
        <dbReference type="SAM" id="Phobius"/>
    </source>
</evidence>
<dbReference type="InterPro" id="IPR000742">
    <property type="entry name" value="EGF"/>
</dbReference>
<dbReference type="EMBL" id="CAJGYM010000006">
    <property type="protein sequence ID" value="CAD6187455.1"/>
    <property type="molecule type" value="Genomic_DNA"/>
</dbReference>
<proteinExistence type="predicted"/>
<dbReference type="OrthoDB" id="283575at2759"/>
<evidence type="ECO:0000313" key="5">
    <source>
        <dbReference type="Proteomes" id="UP000835052"/>
    </source>
</evidence>
<name>A0A8S1GVW8_9PELO</name>
<dbReference type="PROSITE" id="PS01186">
    <property type="entry name" value="EGF_2"/>
    <property type="match status" value="1"/>
</dbReference>
<dbReference type="PROSITE" id="PS00022">
    <property type="entry name" value="EGF_1"/>
    <property type="match status" value="1"/>
</dbReference>
<sequence length="176" mass="20430">MLTADTETAVHHAHRHKTHRRRTPVCVNGKPVDNVCECELDYVGKHCEKKKHCESFRRFRNGSCPECLPNYTGEFCEEIVCVHGKKNKYGTECVCEDPYTGPFCDKLETNRIYSYYNRKVFILGPLGAVSLIPMCLLYMTCEHMARKRQVKRVGVMMEGQNINIRKQILEKLLEEI</sequence>
<evidence type="ECO:0000313" key="4">
    <source>
        <dbReference type="EMBL" id="CAD6187455.1"/>
    </source>
</evidence>
<dbReference type="AlphaFoldDB" id="A0A8S1GVW8"/>
<gene>
    <name evidence="4" type="ORF">CAUJ_LOCUS3374</name>
</gene>
<keyword evidence="1" id="KW-1133">Transmembrane helix</keyword>
<organism evidence="4 5">
    <name type="scientific">Caenorhabditis auriculariae</name>
    <dbReference type="NCBI Taxonomy" id="2777116"/>
    <lineage>
        <taxon>Eukaryota</taxon>
        <taxon>Metazoa</taxon>
        <taxon>Ecdysozoa</taxon>
        <taxon>Nematoda</taxon>
        <taxon>Chromadorea</taxon>
        <taxon>Rhabditida</taxon>
        <taxon>Rhabditina</taxon>
        <taxon>Rhabditomorpha</taxon>
        <taxon>Rhabditoidea</taxon>
        <taxon>Rhabditidae</taxon>
        <taxon>Peloderinae</taxon>
        <taxon>Caenorhabditis</taxon>
    </lineage>
</organism>
<keyword evidence="5" id="KW-1185">Reference proteome</keyword>
<protein>
    <recommendedName>
        <fullName evidence="2 3">EGF-like domain-containing protein</fullName>
    </recommendedName>
</protein>
<dbReference type="Proteomes" id="UP000835052">
    <property type="component" value="Unassembled WGS sequence"/>
</dbReference>
<reference evidence="4" key="1">
    <citation type="submission" date="2020-10" db="EMBL/GenBank/DDBJ databases">
        <authorList>
            <person name="Kikuchi T."/>
        </authorList>
    </citation>
    <scope>NUCLEOTIDE SEQUENCE</scope>
    <source>
        <strain evidence="4">NKZ352</strain>
    </source>
</reference>
<accession>A0A8S1GVW8</accession>
<feature type="domain" description="EGF-like" evidence="2 3">
    <location>
        <begin position="93"/>
        <end position="104"/>
    </location>
</feature>
<evidence type="ECO:0000259" key="3">
    <source>
        <dbReference type="PROSITE" id="PS01186"/>
    </source>
</evidence>
<feature type="transmembrane region" description="Helical" evidence="1">
    <location>
        <begin position="120"/>
        <end position="141"/>
    </location>
</feature>